<comment type="caution">
    <text evidence="2">The sequence shown here is derived from an EMBL/GenBank/DDBJ whole genome shotgun (WGS) entry which is preliminary data.</text>
</comment>
<evidence type="ECO:0000313" key="2">
    <source>
        <dbReference type="EMBL" id="NYE47475.1"/>
    </source>
</evidence>
<dbReference type="RefSeq" id="WP_179643409.1">
    <property type="nucleotide sequence ID" value="NZ_BAAAYY010000015.1"/>
</dbReference>
<evidence type="ECO:0000313" key="3">
    <source>
        <dbReference type="Proteomes" id="UP000589036"/>
    </source>
</evidence>
<proteinExistence type="predicted"/>
<evidence type="ECO:0008006" key="4">
    <source>
        <dbReference type="Google" id="ProtNLM"/>
    </source>
</evidence>
<keyword evidence="3" id="KW-1185">Reference proteome</keyword>
<reference evidence="2 3" key="1">
    <citation type="submission" date="2020-07" db="EMBL/GenBank/DDBJ databases">
        <title>Sequencing the genomes of 1000 actinobacteria strains.</title>
        <authorList>
            <person name="Klenk H.-P."/>
        </authorList>
    </citation>
    <scope>NUCLEOTIDE SEQUENCE [LARGE SCALE GENOMIC DNA]</scope>
    <source>
        <strain evidence="2 3">CXB654</strain>
    </source>
</reference>
<organism evidence="2 3">
    <name type="scientific">Spinactinospora alkalitolerans</name>
    <dbReference type="NCBI Taxonomy" id="687207"/>
    <lineage>
        <taxon>Bacteria</taxon>
        <taxon>Bacillati</taxon>
        <taxon>Actinomycetota</taxon>
        <taxon>Actinomycetes</taxon>
        <taxon>Streptosporangiales</taxon>
        <taxon>Nocardiopsidaceae</taxon>
        <taxon>Spinactinospora</taxon>
    </lineage>
</organism>
<dbReference type="AlphaFoldDB" id="A0A852TVQ1"/>
<sequence length="166" mass="17931">MAATTPARSRAAAPPVRGLVVLYDADCPLCRHLRGWLGRQPRLVPLDFVPAGSAEAAIRYPHLDHSATLREITVIGDSGQVWTDARAFVVCLWALAGYRPMADRFCTPSGARLARGALLAASGYRKATRSPGRPGPDGEEDFGPRPRDEEDRPPSDGCDDRCPVPD</sequence>
<name>A0A852TVQ1_9ACTN</name>
<feature type="compositionally biased region" description="Basic and acidic residues" evidence="1">
    <location>
        <begin position="142"/>
        <end position="166"/>
    </location>
</feature>
<protein>
    <recommendedName>
        <fullName evidence="4">DUF393 domain-containing protein</fullName>
    </recommendedName>
</protein>
<dbReference type="EMBL" id="JACCCC010000001">
    <property type="protein sequence ID" value="NYE47475.1"/>
    <property type="molecule type" value="Genomic_DNA"/>
</dbReference>
<dbReference type="Pfam" id="PF04134">
    <property type="entry name" value="DCC1-like"/>
    <property type="match status" value="1"/>
</dbReference>
<dbReference type="InterPro" id="IPR007263">
    <property type="entry name" value="DCC1-like"/>
</dbReference>
<accession>A0A852TVQ1</accession>
<gene>
    <name evidence="2" type="ORF">HDA32_002595</name>
</gene>
<evidence type="ECO:0000256" key="1">
    <source>
        <dbReference type="SAM" id="MobiDB-lite"/>
    </source>
</evidence>
<dbReference type="Proteomes" id="UP000589036">
    <property type="component" value="Unassembled WGS sequence"/>
</dbReference>
<feature type="region of interest" description="Disordered" evidence="1">
    <location>
        <begin position="123"/>
        <end position="166"/>
    </location>
</feature>
<dbReference type="GO" id="GO:0015035">
    <property type="term" value="F:protein-disulfide reductase activity"/>
    <property type="evidence" value="ECO:0007669"/>
    <property type="project" value="InterPro"/>
</dbReference>